<accession>A0A1S1MVU1</accession>
<comment type="caution">
    <text evidence="2">The sequence shown here is derived from an EMBL/GenBank/DDBJ whole genome shotgun (WGS) entry which is preliminary data.</text>
</comment>
<keyword evidence="1" id="KW-0812">Transmembrane</keyword>
<keyword evidence="1" id="KW-1133">Transmembrane helix</keyword>
<feature type="transmembrane region" description="Helical" evidence="1">
    <location>
        <begin position="33"/>
        <end position="52"/>
    </location>
</feature>
<dbReference type="Proteomes" id="UP000179786">
    <property type="component" value="Unassembled WGS sequence"/>
</dbReference>
<evidence type="ECO:0000313" key="3">
    <source>
        <dbReference type="Proteomes" id="UP000179786"/>
    </source>
</evidence>
<dbReference type="Pfam" id="PF24838">
    <property type="entry name" value="8xMP"/>
    <property type="match status" value="1"/>
</dbReference>
<keyword evidence="3" id="KW-1185">Reference proteome</keyword>
<reference evidence="2 3" key="1">
    <citation type="submission" date="2016-09" db="EMBL/GenBank/DDBJ databases">
        <title>Pseudoalteromonas amylolytica sp. nov., isolated from the surface seawater.</title>
        <authorList>
            <person name="Wu Y.-H."/>
            <person name="Cheng H."/>
            <person name="Jin X.-B."/>
            <person name="Wang C.-S."/>
            <person name="Xu X.-W."/>
        </authorList>
    </citation>
    <scope>NUCLEOTIDE SEQUENCE [LARGE SCALE GENOMIC DNA]</scope>
    <source>
        <strain evidence="2 3">JW1</strain>
    </source>
</reference>
<dbReference type="AlphaFoldDB" id="A0A1S1MVU1"/>
<dbReference type="OrthoDB" id="9153185at2"/>
<dbReference type="RefSeq" id="WP_070983002.1">
    <property type="nucleotide sequence ID" value="NZ_MKJU01000005.1"/>
</dbReference>
<protein>
    <submittedName>
        <fullName evidence="2">Uncharacterized protein</fullName>
    </submittedName>
</protein>
<dbReference type="STRING" id="1859457.BET10_03025"/>
<gene>
    <name evidence="2" type="ORF">BET10_03025</name>
</gene>
<sequence length="170" mass="19490">MSAEEDKENNEKVSGLEAYKIALETRNLEIGLFWQRSNYFLVLNAALAIGFFRLSDNKYSILLACLGAFVSFLWFRVNLGSKYWQARWEHRLNKKENEIASDLEFFSADSTTIQADVEASFSHGANTKGKFQKWLEQQALKKPSVSYNMTLLSLVFVATWGLLIIIKIFS</sequence>
<dbReference type="InterPro" id="IPR056918">
    <property type="entry name" value="8xMP"/>
</dbReference>
<feature type="transmembrane region" description="Helical" evidence="1">
    <location>
        <begin position="149"/>
        <end position="169"/>
    </location>
</feature>
<feature type="transmembrane region" description="Helical" evidence="1">
    <location>
        <begin position="59"/>
        <end position="77"/>
    </location>
</feature>
<name>A0A1S1MVU1_9GAMM</name>
<evidence type="ECO:0000313" key="2">
    <source>
        <dbReference type="EMBL" id="OHU92997.1"/>
    </source>
</evidence>
<keyword evidence="1" id="KW-0472">Membrane</keyword>
<organism evidence="2 3">
    <name type="scientific">Pseudoalteromonas amylolytica</name>
    <dbReference type="NCBI Taxonomy" id="1859457"/>
    <lineage>
        <taxon>Bacteria</taxon>
        <taxon>Pseudomonadati</taxon>
        <taxon>Pseudomonadota</taxon>
        <taxon>Gammaproteobacteria</taxon>
        <taxon>Alteromonadales</taxon>
        <taxon>Pseudoalteromonadaceae</taxon>
        <taxon>Pseudoalteromonas</taxon>
    </lineage>
</organism>
<proteinExistence type="predicted"/>
<evidence type="ECO:0000256" key="1">
    <source>
        <dbReference type="SAM" id="Phobius"/>
    </source>
</evidence>
<dbReference type="EMBL" id="MKJU01000005">
    <property type="protein sequence ID" value="OHU92997.1"/>
    <property type="molecule type" value="Genomic_DNA"/>
</dbReference>